<evidence type="ECO:0000313" key="2">
    <source>
        <dbReference type="EMBL" id="KKD36610.1"/>
    </source>
</evidence>
<dbReference type="SUPFAM" id="SSF52833">
    <property type="entry name" value="Thioredoxin-like"/>
    <property type="match status" value="1"/>
</dbReference>
<dbReference type="RefSeq" id="WP_046280117.1">
    <property type="nucleotide sequence ID" value="NZ_LATL02000091.1"/>
</dbReference>
<proteinExistence type="predicted"/>
<evidence type="ECO:0000259" key="1">
    <source>
        <dbReference type="SMART" id="SM01248"/>
    </source>
</evidence>
<dbReference type="Gene3D" id="3.40.30.10">
    <property type="entry name" value="Glutaredoxin"/>
    <property type="match status" value="1"/>
</dbReference>
<dbReference type="GO" id="GO:0048511">
    <property type="term" value="P:rhythmic process"/>
    <property type="evidence" value="ECO:0007669"/>
    <property type="project" value="InterPro"/>
</dbReference>
<reference evidence="2 3" key="1">
    <citation type="submission" date="2015-06" db="EMBL/GenBank/DDBJ databases">
        <title>Draft genome assembly of filamentous brackish cyanobacterium Limnoraphis robusta strain CS-951.</title>
        <authorList>
            <person name="Willis A."/>
            <person name="Parks M."/>
            <person name="Burford M.A."/>
        </authorList>
    </citation>
    <scope>NUCLEOTIDE SEQUENCE [LARGE SCALE GENOMIC DNA]</scope>
    <source>
        <strain evidence="2 3">CS-951</strain>
    </source>
</reference>
<dbReference type="SMART" id="SM01248">
    <property type="entry name" value="KaiB"/>
    <property type="match status" value="1"/>
</dbReference>
<accession>A0A0F5YEG6</accession>
<name>A0A0F5YEG6_9CYAN</name>
<dbReference type="Proteomes" id="UP000033607">
    <property type="component" value="Unassembled WGS sequence"/>
</dbReference>
<dbReference type="PANTHER" id="PTHR41709">
    <property type="entry name" value="KAIB-LIKE PROTEIN 1"/>
    <property type="match status" value="1"/>
</dbReference>
<dbReference type="InterPro" id="IPR036249">
    <property type="entry name" value="Thioredoxin-like_sf"/>
</dbReference>
<comment type="caution">
    <text evidence="2">The sequence shown here is derived from an EMBL/GenBank/DDBJ whole genome shotgun (WGS) entry which is preliminary data.</text>
</comment>
<dbReference type="PANTHER" id="PTHR41709:SF2">
    <property type="entry name" value="CIRCADIAN CLOCK PROTEIN KAIB2"/>
    <property type="match status" value="1"/>
</dbReference>
<protein>
    <submittedName>
        <fullName evidence="2">Circadian clock protein KaiB</fullName>
    </submittedName>
</protein>
<dbReference type="OrthoDB" id="5458519at2"/>
<sequence>MKEKSTENSIEAFDKVLIEKREEHYSLRLYIAGTTLQSAIALKNLQKICDEYLAGRHKLEVIDIYQQPERLQAENIVAVPTLIKALPEPSQRMIGNLSDKEKVLMGLGLI</sequence>
<gene>
    <name evidence="2" type="ORF">WN50_18805</name>
</gene>
<dbReference type="Pfam" id="PF07689">
    <property type="entry name" value="KaiB"/>
    <property type="match status" value="1"/>
</dbReference>
<dbReference type="InterPro" id="IPR039022">
    <property type="entry name" value="KaiB-like"/>
</dbReference>
<evidence type="ECO:0000313" key="3">
    <source>
        <dbReference type="Proteomes" id="UP000033607"/>
    </source>
</evidence>
<dbReference type="AlphaFoldDB" id="A0A0F5YEG6"/>
<dbReference type="EMBL" id="LATL02000091">
    <property type="protein sequence ID" value="KKD36610.1"/>
    <property type="molecule type" value="Genomic_DNA"/>
</dbReference>
<feature type="domain" description="KaiB" evidence="1">
    <location>
        <begin position="28"/>
        <end position="109"/>
    </location>
</feature>
<organism evidence="2 3">
    <name type="scientific">Limnoraphis robusta CS-951</name>
    <dbReference type="NCBI Taxonomy" id="1637645"/>
    <lineage>
        <taxon>Bacteria</taxon>
        <taxon>Bacillati</taxon>
        <taxon>Cyanobacteriota</taxon>
        <taxon>Cyanophyceae</taxon>
        <taxon>Oscillatoriophycideae</taxon>
        <taxon>Oscillatoriales</taxon>
        <taxon>Sirenicapillariaceae</taxon>
        <taxon>Limnoraphis</taxon>
    </lineage>
</organism>
<dbReference type="InterPro" id="IPR011649">
    <property type="entry name" value="KaiB_domain"/>
</dbReference>
<dbReference type="CDD" id="cd02978">
    <property type="entry name" value="KaiB_like"/>
    <property type="match status" value="1"/>
</dbReference>